<dbReference type="RefSeq" id="WP_172354244.1">
    <property type="nucleotide sequence ID" value="NZ_CP053661.1"/>
</dbReference>
<dbReference type="InterPro" id="IPR052186">
    <property type="entry name" value="Hydantoin_racemase-like"/>
</dbReference>
<dbReference type="Pfam" id="PF01177">
    <property type="entry name" value="Asp_Glu_race"/>
    <property type="match status" value="1"/>
</dbReference>
<comment type="similarity">
    <text evidence="1">Belongs to the HyuE racemase family.</text>
</comment>
<dbReference type="FunFam" id="3.40.50.12500:FF:000001">
    <property type="entry name" value="Putative hydantoin racemase"/>
    <property type="match status" value="1"/>
</dbReference>
<dbReference type="EMBL" id="CP053661">
    <property type="protein sequence ID" value="QKD81858.1"/>
    <property type="molecule type" value="Genomic_DNA"/>
</dbReference>
<name>A0A6M8B5V0_9CYAN</name>
<dbReference type="PANTHER" id="PTHR28047">
    <property type="entry name" value="PROTEIN DCG1"/>
    <property type="match status" value="1"/>
</dbReference>
<dbReference type="GO" id="GO:0036348">
    <property type="term" value="F:hydantoin racemase activity"/>
    <property type="evidence" value="ECO:0007669"/>
    <property type="project" value="UniProtKB-EC"/>
</dbReference>
<dbReference type="AlphaFoldDB" id="A0A6M8B5V0"/>
<sequence length="234" mass="25376">MRLHVINPNTSRDMTYSIEQIATANVSGETEVLTTCPAHGPASIESYYDEYLAIPHVLAEVQRTEAMTDGYVLACWGDPGLDAVREVTTRPVVGIAEASMYAANAIAPRWSVVTTLRRSHHMVEAIVKKTGLMERCASIRCVDMPVLACEANPDAVMEELVHMGELALSEDGAEAIILGCAGMGGMADYLSEELGAPCVDPVAAGVRFAELLVNLNLQTSKWLTYQFPEKKAFK</sequence>
<dbReference type="KEGG" id="theu:HPC62_06285"/>
<evidence type="ECO:0000313" key="7">
    <source>
        <dbReference type="Proteomes" id="UP000505210"/>
    </source>
</evidence>
<comment type="catalytic activity">
    <reaction evidence="5">
        <text>D-5-benzylhydantoin = L-5-benzylhydantoin</text>
        <dbReference type="Rhea" id="RHEA:83991"/>
        <dbReference type="ChEBI" id="CHEBI:176864"/>
        <dbReference type="ChEBI" id="CHEBI:233540"/>
    </reaction>
</comment>
<reference evidence="6 7" key="1">
    <citation type="submission" date="2020-05" db="EMBL/GenBank/DDBJ databases">
        <title>Complete genome sequence of of a novel Thermoleptolyngbya strain isolated from hot springs of Ganzi, Sichuan China.</title>
        <authorList>
            <person name="Tang J."/>
            <person name="Daroch M."/>
            <person name="Li L."/>
            <person name="Waleron K."/>
            <person name="Waleron M."/>
            <person name="Waleron M."/>
        </authorList>
    </citation>
    <scope>NUCLEOTIDE SEQUENCE [LARGE SCALE GENOMIC DNA]</scope>
    <source>
        <strain evidence="6 7">PKUAC-SCTA183</strain>
    </source>
</reference>
<keyword evidence="7" id="KW-1185">Reference proteome</keyword>
<evidence type="ECO:0000256" key="5">
    <source>
        <dbReference type="ARBA" id="ARBA00093199"/>
    </source>
</evidence>
<dbReference type="EC" id="5.1.99.5" evidence="3"/>
<evidence type="ECO:0000256" key="1">
    <source>
        <dbReference type="ARBA" id="ARBA00038414"/>
    </source>
</evidence>
<dbReference type="Proteomes" id="UP000505210">
    <property type="component" value="Chromosome"/>
</dbReference>
<proteinExistence type="inferred from homology"/>
<evidence type="ECO:0000256" key="4">
    <source>
        <dbReference type="ARBA" id="ARBA00067972"/>
    </source>
</evidence>
<evidence type="ECO:0000313" key="6">
    <source>
        <dbReference type="EMBL" id="QKD81858.1"/>
    </source>
</evidence>
<dbReference type="Gene3D" id="3.40.50.12500">
    <property type="match status" value="1"/>
</dbReference>
<gene>
    <name evidence="6" type="ORF">HPC62_06285</name>
</gene>
<dbReference type="GO" id="GO:0047661">
    <property type="term" value="F:amino-acid racemase activity"/>
    <property type="evidence" value="ECO:0007669"/>
    <property type="project" value="InterPro"/>
</dbReference>
<dbReference type="PANTHER" id="PTHR28047:SF5">
    <property type="entry name" value="PROTEIN DCG1"/>
    <property type="match status" value="1"/>
</dbReference>
<protein>
    <recommendedName>
        <fullName evidence="4">Hydantoin racemase</fullName>
        <ecNumber evidence="3">5.1.99.5</ecNumber>
    </recommendedName>
</protein>
<comment type="catalytic activity">
    <reaction evidence="2">
        <text>a D-5-monosubstituted hydantoin = a L-5-monosubstituted hydantoin</text>
        <dbReference type="Rhea" id="RHEA:46624"/>
        <dbReference type="ChEBI" id="CHEBI:86339"/>
        <dbReference type="ChEBI" id="CHEBI:86340"/>
        <dbReference type="EC" id="5.1.99.5"/>
    </reaction>
</comment>
<evidence type="ECO:0000256" key="3">
    <source>
        <dbReference type="ARBA" id="ARBA00066406"/>
    </source>
</evidence>
<dbReference type="InterPro" id="IPR015942">
    <property type="entry name" value="Asp/Glu/hydantoin_racemase"/>
</dbReference>
<evidence type="ECO:0000256" key="2">
    <source>
        <dbReference type="ARBA" id="ARBA00051635"/>
    </source>
</evidence>
<organism evidence="6 7">
    <name type="scientific">Thermoleptolyngbya sichuanensis A183</name>
    <dbReference type="NCBI Taxonomy" id="2737172"/>
    <lineage>
        <taxon>Bacteria</taxon>
        <taxon>Bacillati</taxon>
        <taxon>Cyanobacteriota</taxon>
        <taxon>Cyanophyceae</taxon>
        <taxon>Oculatellales</taxon>
        <taxon>Oculatellaceae</taxon>
        <taxon>Thermoleptolyngbya</taxon>
        <taxon>Thermoleptolyngbya sichuanensis</taxon>
    </lineage>
</organism>
<dbReference type="InterPro" id="IPR053714">
    <property type="entry name" value="Iso_Racemase_Enz_sf"/>
</dbReference>
<accession>A0A6M8B5V0</accession>